<dbReference type="Pfam" id="PF21748">
    <property type="entry name" value="UPF0150"/>
    <property type="match status" value="1"/>
</dbReference>
<keyword evidence="2" id="KW-1185">Reference proteome</keyword>
<gene>
    <name evidence="1" type="ORF">H6G03_20295</name>
</gene>
<accession>A0A926VG53</accession>
<name>A0A926VG53_9CYAN</name>
<reference evidence="1" key="1">
    <citation type="journal article" date="2015" name="ISME J.">
        <title>Draft Genome Sequence of Streptomyces incarnatus NRRL8089, which Produces the Nucleoside Antibiotic Sinefungin.</title>
        <authorList>
            <person name="Oshima K."/>
            <person name="Hattori M."/>
            <person name="Shimizu H."/>
            <person name="Fukuda K."/>
            <person name="Nemoto M."/>
            <person name="Inagaki K."/>
            <person name="Tamura T."/>
        </authorList>
    </citation>
    <scope>NUCLEOTIDE SEQUENCE</scope>
    <source>
        <strain evidence="1">FACHB-1375</strain>
    </source>
</reference>
<dbReference type="Proteomes" id="UP000641646">
    <property type="component" value="Unassembled WGS sequence"/>
</dbReference>
<evidence type="ECO:0000313" key="2">
    <source>
        <dbReference type="Proteomes" id="UP000641646"/>
    </source>
</evidence>
<dbReference type="Gene3D" id="3.30.160.250">
    <property type="match status" value="1"/>
</dbReference>
<protein>
    <submittedName>
        <fullName evidence="1">Type II toxin-antitoxin system HicB family antitoxin</fullName>
    </submittedName>
</protein>
<dbReference type="AlphaFoldDB" id="A0A926VG53"/>
<dbReference type="InterPro" id="IPR035069">
    <property type="entry name" value="TTHA1013/TTHA0281-like"/>
</dbReference>
<dbReference type="SUPFAM" id="SSF143100">
    <property type="entry name" value="TTHA1013/TTHA0281-like"/>
    <property type="match status" value="1"/>
</dbReference>
<dbReference type="RefSeq" id="WP_190467564.1">
    <property type="nucleotide sequence ID" value="NZ_JACJPW010000053.1"/>
</dbReference>
<reference evidence="1" key="2">
    <citation type="submission" date="2020-08" db="EMBL/GenBank/DDBJ databases">
        <authorList>
            <person name="Chen M."/>
            <person name="Teng W."/>
            <person name="Zhao L."/>
            <person name="Hu C."/>
            <person name="Zhou Y."/>
            <person name="Han B."/>
            <person name="Song L."/>
            <person name="Shu W."/>
        </authorList>
    </citation>
    <scope>NUCLEOTIDE SEQUENCE</scope>
    <source>
        <strain evidence="1">FACHB-1375</strain>
    </source>
</reference>
<dbReference type="InterPro" id="IPR049389">
    <property type="entry name" value="TTHA0281-like"/>
</dbReference>
<sequence length="80" mass="8919">MIQEYIQKAMETAHYEMLEEGEGFYGEIPGATGVWATGSTLESCRKELLEVLEEWILIGIAMGHQLPEFDGITLKVESVA</sequence>
<evidence type="ECO:0000313" key="1">
    <source>
        <dbReference type="EMBL" id="MBD2183371.1"/>
    </source>
</evidence>
<dbReference type="EMBL" id="JACJPW010000053">
    <property type="protein sequence ID" value="MBD2183371.1"/>
    <property type="molecule type" value="Genomic_DNA"/>
</dbReference>
<comment type="caution">
    <text evidence="1">The sequence shown here is derived from an EMBL/GenBank/DDBJ whole genome shotgun (WGS) entry which is preliminary data.</text>
</comment>
<proteinExistence type="predicted"/>
<organism evidence="1 2">
    <name type="scientific">Aerosakkonema funiforme FACHB-1375</name>
    <dbReference type="NCBI Taxonomy" id="2949571"/>
    <lineage>
        <taxon>Bacteria</taxon>
        <taxon>Bacillati</taxon>
        <taxon>Cyanobacteriota</taxon>
        <taxon>Cyanophyceae</taxon>
        <taxon>Oscillatoriophycideae</taxon>
        <taxon>Aerosakkonematales</taxon>
        <taxon>Aerosakkonemataceae</taxon>
        <taxon>Aerosakkonema</taxon>
    </lineage>
</organism>